<accession>A0ABP0DTC9</accession>
<keyword evidence="3" id="KW-1185">Reference proteome</keyword>
<feature type="compositionally biased region" description="Basic and acidic residues" evidence="1">
    <location>
        <begin position="169"/>
        <end position="179"/>
    </location>
</feature>
<evidence type="ECO:0000256" key="1">
    <source>
        <dbReference type="SAM" id="MobiDB-lite"/>
    </source>
</evidence>
<proteinExistence type="predicted"/>
<feature type="region of interest" description="Disordered" evidence="1">
    <location>
        <begin position="1"/>
        <end position="48"/>
    </location>
</feature>
<evidence type="ECO:0000313" key="2">
    <source>
        <dbReference type="EMBL" id="CAK7271545.1"/>
    </source>
</evidence>
<evidence type="ECO:0000313" key="3">
    <source>
        <dbReference type="Proteomes" id="UP001642502"/>
    </source>
</evidence>
<dbReference type="EMBL" id="CAWUON010000074">
    <property type="protein sequence ID" value="CAK7271545.1"/>
    <property type="molecule type" value="Genomic_DNA"/>
</dbReference>
<comment type="caution">
    <text evidence="2">The sequence shown here is derived from an EMBL/GenBank/DDBJ whole genome shotgun (WGS) entry which is preliminary data.</text>
</comment>
<protein>
    <submittedName>
        <fullName evidence="2">Uncharacterized protein</fullName>
    </submittedName>
</protein>
<reference evidence="2 3" key="1">
    <citation type="submission" date="2024-01" db="EMBL/GenBank/DDBJ databases">
        <authorList>
            <person name="Allen C."/>
            <person name="Tagirdzhanova G."/>
        </authorList>
    </citation>
    <scope>NUCLEOTIDE SEQUENCE [LARGE SCALE GENOMIC DNA]</scope>
    <source>
        <strain evidence="2 3">CBS 119000</strain>
    </source>
</reference>
<dbReference type="Proteomes" id="UP001642502">
    <property type="component" value="Unassembled WGS sequence"/>
</dbReference>
<feature type="region of interest" description="Disordered" evidence="1">
    <location>
        <begin position="157"/>
        <end position="179"/>
    </location>
</feature>
<name>A0ABP0DTC9_9PEZI</name>
<sequence length="179" mass="18820">MATSNGAAVHPAKPSTVNLGRLQVPPVKHGLPARPVARPAKRAAPKLSDSHLLAGLSSDSKQIKSHPVAIRQALASAAEITLADIPQSPSPARDSSWLPSEPAVAAAAQRAINVSDDVCQPLRVRRNALRVDLSRDLCPFVENALLALLLNNPTATMSGNTTNDGSIAAKREATRLQEE</sequence>
<organism evidence="2 3">
    <name type="scientific">Sporothrix epigloea</name>
    <dbReference type="NCBI Taxonomy" id="1892477"/>
    <lineage>
        <taxon>Eukaryota</taxon>
        <taxon>Fungi</taxon>
        <taxon>Dikarya</taxon>
        <taxon>Ascomycota</taxon>
        <taxon>Pezizomycotina</taxon>
        <taxon>Sordariomycetes</taxon>
        <taxon>Sordariomycetidae</taxon>
        <taxon>Ophiostomatales</taxon>
        <taxon>Ophiostomataceae</taxon>
        <taxon>Sporothrix</taxon>
    </lineage>
</organism>
<gene>
    <name evidence="2" type="ORF">SEPCBS119000_004661</name>
</gene>